<sequence>MTFSPRLAIIGSKLKRRRYVDMIQKVKQKLMMVHPILASEIVWCLTFAMLQ</sequence>
<name>A0A4Y6EAB5_9CAUD</name>
<keyword evidence="2" id="KW-1185">Reference proteome</keyword>
<organism evidence="1 2">
    <name type="scientific">Pseudomonas phage vB_PaM_EPA1</name>
    <dbReference type="NCBI Taxonomy" id="2587493"/>
    <lineage>
        <taxon>Viruses</taxon>
        <taxon>Duplodnaviria</taxon>
        <taxon>Heunggongvirae</taxon>
        <taxon>Uroviricota</taxon>
        <taxon>Caudoviricetes</taxon>
        <taxon>Vandenendeviridae</taxon>
        <taxon>Skurskavirinae</taxon>
        <taxon>Pakpunavirus</taxon>
        <taxon>Pakpunavirus EPA1</taxon>
    </lineage>
</organism>
<dbReference type="Proteomes" id="UP000316880">
    <property type="component" value="Segment"/>
</dbReference>
<evidence type="ECO:0000313" key="1">
    <source>
        <dbReference type="EMBL" id="QDF15601.1"/>
    </source>
</evidence>
<dbReference type="EMBL" id="MN013356">
    <property type="protein sequence ID" value="QDF15601.1"/>
    <property type="molecule type" value="Genomic_DNA"/>
</dbReference>
<protein>
    <submittedName>
        <fullName evidence="1">Uncharacterized protein</fullName>
    </submittedName>
</protein>
<gene>
    <name evidence="1" type="ORF">EPA1_122A</name>
</gene>
<evidence type="ECO:0000313" key="2">
    <source>
        <dbReference type="Proteomes" id="UP000316880"/>
    </source>
</evidence>
<accession>A0A4Y6EAB5</accession>
<reference evidence="1 2" key="1">
    <citation type="submission" date="2019-05" db="EMBL/GenBank/DDBJ databases">
        <title>Isolation of Pseudomonas phage EPA1.</title>
        <authorList>
            <person name="Akturk E."/>
            <person name="Melo L."/>
            <person name="Santos S."/>
            <person name="Oliveira H."/>
            <person name="Azeredo J."/>
        </authorList>
    </citation>
    <scope>NUCLEOTIDE SEQUENCE [LARGE SCALE GENOMIC DNA]</scope>
</reference>
<proteinExistence type="predicted"/>